<comment type="caution">
    <text evidence="2">The sequence shown here is derived from an EMBL/GenBank/DDBJ whole genome shotgun (WGS) entry which is preliminary data.</text>
</comment>
<protein>
    <submittedName>
        <fullName evidence="2">NBS-LRR disease resistance protein</fullName>
    </submittedName>
</protein>
<evidence type="ECO:0000313" key="2">
    <source>
        <dbReference type="EMBL" id="MCH87149.1"/>
    </source>
</evidence>
<dbReference type="Proteomes" id="UP000265520">
    <property type="component" value="Unassembled WGS sequence"/>
</dbReference>
<gene>
    <name evidence="2" type="ORF">A2U01_0008015</name>
</gene>
<accession>A0A392MJA8</accession>
<proteinExistence type="predicted"/>
<dbReference type="AlphaFoldDB" id="A0A392MJA8"/>
<dbReference type="InterPro" id="IPR050905">
    <property type="entry name" value="Plant_NBS-LRR"/>
</dbReference>
<dbReference type="Gene3D" id="3.80.10.10">
    <property type="entry name" value="Ribonuclease Inhibitor"/>
    <property type="match status" value="1"/>
</dbReference>
<sequence>MFCMKTAHALFLDGIKGGWRNLMPEIVSLDLGMNDLVELYLSCISQLRCLVDTIDSPVPNVLSKLVVLEMEEMEDLEELSNGALSFESLNNLGNLAIMKCKHLRSLFKVLLEALKIENCEGLQTIIVDERREDEEIDEGGNNKSHGSMFSKLEVIDIYGCHLLESILPFLSAQDLPGLEAIRIRHCDGLKYVFGQSQHVELVSPSHLELSELPNFIGIFEECYYPKSSCVKGSSSTSKAQIQLDPIKCNIFSWTHICCQTTIPLVVDGDQLHDCSVASVRSFF</sequence>
<dbReference type="EMBL" id="LXQA010011625">
    <property type="protein sequence ID" value="MCH87149.1"/>
    <property type="molecule type" value="Genomic_DNA"/>
</dbReference>
<evidence type="ECO:0000256" key="1">
    <source>
        <dbReference type="ARBA" id="ARBA00022821"/>
    </source>
</evidence>
<dbReference type="SUPFAM" id="SSF52047">
    <property type="entry name" value="RNI-like"/>
    <property type="match status" value="1"/>
</dbReference>
<evidence type="ECO:0000313" key="3">
    <source>
        <dbReference type="Proteomes" id="UP000265520"/>
    </source>
</evidence>
<keyword evidence="3" id="KW-1185">Reference proteome</keyword>
<keyword evidence="1" id="KW-0611">Plant defense</keyword>
<organism evidence="2 3">
    <name type="scientific">Trifolium medium</name>
    <dbReference type="NCBI Taxonomy" id="97028"/>
    <lineage>
        <taxon>Eukaryota</taxon>
        <taxon>Viridiplantae</taxon>
        <taxon>Streptophyta</taxon>
        <taxon>Embryophyta</taxon>
        <taxon>Tracheophyta</taxon>
        <taxon>Spermatophyta</taxon>
        <taxon>Magnoliopsida</taxon>
        <taxon>eudicotyledons</taxon>
        <taxon>Gunneridae</taxon>
        <taxon>Pentapetalae</taxon>
        <taxon>rosids</taxon>
        <taxon>fabids</taxon>
        <taxon>Fabales</taxon>
        <taxon>Fabaceae</taxon>
        <taxon>Papilionoideae</taxon>
        <taxon>50 kb inversion clade</taxon>
        <taxon>NPAAA clade</taxon>
        <taxon>Hologalegina</taxon>
        <taxon>IRL clade</taxon>
        <taxon>Trifolieae</taxon>
        <taxon>Trifolium</taxon>
    </lineage>
</organism>
<name>A0A392MJA8_9FABA</name>
<dbReference type="InterPro" id="IPR032675">
    <property type="entry name" value="LRR_dom_sf"/>
</dbReference>
<dbReference type="PANTHER" id="PTHR33463:SF105">
    <property type="entry name" value="AND NB-ARC DOMAIN DISEASE RESISTANCE PROTEIN, PUTATIVE-RELATED"/>
    <property type="match status" value="1"/>
</dbReference>
<reference evidence="2 3" key="1">
    <citation type="journal article" date="2018" name="Front. Plant Sci.">
        <title>Red Clover (Trifolium pratense) and Zigzag Clover (T. medium) - A Picture of Genomic Similarities and Differences.</title>
        <authorList>
            <person name="Dluhosova J."/>
            <person name="Istvanek J."/>
            <person name="Nedelnik J."/>
            <person name="Repkova J."/>
        </authorList>
    </citation>
    <scope>NUCLEOTIDE SEQUENCE [LARGE SCALE GENOMIC DNA]</scope>
    <source>
        <strain evidence="3">cv. 10/8</strain>
        <tissue evidence="2">Leaf</tissue>
    </source>
</reference>
<dbReference type="PANTHER" id="PTHR33463">
    <property type="entry name" value="NB-ARC DOMAIN-CONTAINING PROTEIN-RELATED"/>
    <property type="match status" value="1"/>
</dbReference>